<dbReference type="GO" id="GO:0003755">
    <property type="term" value="F:peptidyl-prolyl cis-trans isomerase activity"/>
    <property type="evidence" value="ECO:0007669"/>
    <property type="project" value="UniProtKB-UniRule"/>
</dbReference>
<name>A0A0A0C035_9CELL</name>
<organism evidence="9 10">
    <name type="scientific">Cellulomonas bogoriensis 69B4 = DSM 16987</name>
    <dbReference type="NCBI Taxonomy" id="1386082"/>
    <lineage>
        <taxon>Bacteria</taxon>
        <taxon>Bacillati</taxon>
        <taxon>Actinomycetota</taxon>
        <taxon>Actinomycetes</taxon>
        <taxon>Micrococcales</taxon>
        <taxon>Cellulomonadaceae</taxon>
        <taxon>Cellulomonas</taxon>
    </lineage>
</organism>
<evidence type="ECO:0000256" key="1">
    <source>
        <dbReference type="ARBA" id="ARBA00000971"/>
    </source>
</evidence>
<dbReference type="EC" id="5.2.1.8" evidence="6"/>
<feature type="region of interest" description="Disordered" evidence="7">
    <location>
        <begin position="18"/>
        <end position="43"/>
    </location>
</feature>
<evidence type="ECO:0000256" key="3">
    <source>
        <dbReference type="ARBA" id="ARBA00023110"/>
    </source>
</evidence>
<dbReference type="InterPro" id="IPR001179">
    <property type="entry name" value="PPIase_FKBP_dom"/>
</dbReference>
<dbReference type="PANTHER" id="PTHR43811">
    <property type="entry name" value="FKBP-TYPE PEPTIDYL-PROLYL CIS-TRANS ISOMERASE FKPA"/>
    <property type="match status" value="1"/>
</dbReference>
<evidence type="ECO:0000313" key="10">
    <source>
        <dbReference type="Proteomes" id="UP000054314"/>
    </source>
</evidence>
<dbReference type="PANTHER" id="PTHR43811:SF19">
    <property type="entry name" value="39 KDA FK506-BINDING NUCLEAR PROTEIN"/>
    <property type="match status" value="1"/>
</dbReference>
<keyword evidence="10" id="KW-1185">Reference proteome</keyword>
<comment type="caution">
    <text evidence="9">The sequence shown here is derived from an EMBL/GenBank/DDBJ whole genome shotgun (WGS) entry which is preliminary data.</text>
</comment>
<reference evidence="9 10" key="1">
    <citation type="submission" date="2013-08" db="EMBL/GenBank/DDBJ databases">
        <title>Genome sequencing of Cellulomonas bogoriensis 69B4.</title>
        <authorList>
            <person name="Chen F."/>
            <person name="Li Y."/>
            <person name="Wang G."/>
        </authorList>
    </citation>
    <scope>NUCLEOTIDE SEQUENCE [LARGE SCALE GENOMIC DNA]</scope>
    <source>
        <strain evidence="9 10">69B4</strain>
    </source>
</reference>
<evidence type="ECO:0000256" key="6">
    <source>
        <dbReference type="RuleBase" id="RU003915"/>
    </source>
</evidence>
<dbReference type="AlphaFoldDB" id="A0A0A0C035"/>
<sequence length="314" mass="32791">MRRLAAALIATTLLLAGCGTDEPEETTPPADAPDGTSAPSAEDLAAVEGVTVDGEVGSAPTMDFDQPFTVTNPVARVETPGTGEPLEDGQRLSIHYVAYDGDSGEQEGSTWEGDPDSLILGDPQLFPALNDVLTGESVGVRIVFAAPGIAMDPEESVPATVMAVEVIDAVTLPTRAEGEAVDPVEGLPEVTLDDAGAPSLEIPEGYEAPEELVAQELIVGPGEPVEAGQQVTFHYTGWTLDGEVFDSSWDRGQPFETMIGVGQVIPGWDEGLVGQTVGSQVLLVIPPDMAYGSSPEHELAEETLLFVVDILDAN</sequence>
<dbReference type="Pfam" id="PF00254">
    <property type="entry name" value="FKBP_C"/>
    <property type="match status" value="1"/>
</dbReference>
<accession>A0A0A0C035</accession>
<evidence type="ECO:0000259" key="8">
    <source>
        <dbReference type="PROSITE" id="PS50059"/>
    </source>
</evidence>
<proteinExistence type="inferred from homology"/>
<evidence type="ECO:0000313" key="9">
    <source>
        <dbReference type="EMBL" id="KGM13561.1"/>
    </source>
</evidence>
<comment type="similarity">
    <text evidence="2 6">Belongs to the FKBP-type PPIase family.</text>
</comment>
<dbReference type="Gene3D" id="3.10.50.40">
    <property type="match status" value="2"/>
</dbReference>
<dbReference type="Proteomes" id="UP000054314">
    <property type="component" value="Unassembled WGS sequence"/>
</dbReference>
<dbReference type="OrthoDB" id="25996at2"/>
<dbReference type="RefSeq" id="WP_052105091.1">
    <property type="nucleotide sequence ID" value="NZ_AXCZ01000036.1"/>
</dbReference>
<evidence type="ECO:0000256" key="5">
    <source>
        <dbReference type="PROSITE-ProRule" id="PRU00277"/>
    </source>
</evidence>
<dbReference type="InterPro" id="IPR046357">
    <property type="entry name" value="PPIase_dom_sf"/>
</dbReference>
<feature type="domain" description="PPIase FKBP-type" evidence="8">
    <location>
        <begin position="228"/>
        <end position="314"/>
    </location>
</feature>
<evidence type="ECO:0000256" key="4">
    <source>
        <dbReference type="ARBA" id="ARBA00023235"/>
    </source>
</evidence>
<gene>
    <name evidence="9" type="ORF">N869_13195</name>
</gene>
<keyword evidence="3 5" id="KW-0697">Rotamase</keyword>
<comment type="catalytic activity">
    <reaction evidence="1 5 6">
        <text>[protein]-peptidylproline (omega=180) = [protein]-peptidylproline (omega=0)</text>
        <dbReference type="Rhea" id="RHEA:16237"/>
        <dbReference type="Rhea" id="RHEA-COMP:10747"/>
        <dbReference type="Rhea" id="RHEA-COMP:10748"/>
        <dbReference type="ChEBI" id="CHEBI:83833"/>
        <dbReference type="ChEBI" id="CHEBI:83834"/>
        <dbReference type="EC" id="5.2.1.8"/>
    </reaction>
</comment>
<protein>
    <recommendedName>
        <fullName evidence="6">Peptidyl-prolyl cis-trans isomerase</fullName>
        <ecNumber evidence="6">5.2.1.8</ecNumber>
    </recommendedName>
</protein>
<evidence type="ECO:0000256" key="7">
    <source>
        <dbReference type="SAM" id="MobiDB-lite"/>
    </source>
</evidence>
<dbReference type="SUPFAM" id="SSF54534">
    <property type="entry name" value="FKBP-like"/>
    <property type="match status" value="2"/>
</dbReference>
<dbReference type="EMBL" id="AXCZ01000036">
    <property type="protein sequence ID" value="KGM13561.1"/>
    <property type="molecule type" value="Genomic_DNA"/>
</dbReference>
<dbReference type="PROSITE" id="PS50059">
    <property type="entry name" value="FKBP_PPIASE"/>
    <property type="match status" value="1"/>
</dbReference>
<dbReference type="PROSITE" id="PS51257">
    <property type="entry name" value="PROKAR_LIPOPROTEIN"/>
    <property type="match status" value="1"/>
</dbReference>
<keyword evidence="4 5" id="KW-0413">Isomerase</keyword>
<evidence type="ECO:0000256" key="2">
    <source>
        <dbReference type="ARBA" id="ARBA00006577"/>
    </source>
</evidence>